<dbReference type="Pfam" id="PF09972">
    <property type="entry name" value="DUF2207"/>
    <property type="match status" value="1"/>
</dbReference>
<name>A0A1Y0BXI5_9MYCO</name>
<evidence type="ECO:0008006" key="7">
    <source>
        <dbReference type="Google" id="ProtNLM"/>
    </source>
</evidence>
<keyword evidence="1" id="KW-1133">Transmembrane helix</keyword>
<dbReference type="RefSeq" id="WP_087073067.1">
    <property type="nucleotide sequence ID" value="NZ_CP020809.1"/>
</dbReference>
<gene>
    <name evidence="5" type="ORF">BTO20_02440</name>
</gene>
<keyword evidence="1" id="KW-0472">Membrane</keyword>
<evidence type="ECO:0000313" key="5">
    <source>
        <dbReference type="EMBL" id="ART67598.1"/>
    </source>
</evidence>
<feature type="signal peptide" evidence="2">
    <location>
        <begin position="1"/>
        <end position="29"/>
    </location>
</feature>
<feature type="domain" description="Predicted membrane protein YciQ-like C-terminal" evidence="4">
    <location>
        <begin position="277"/>
        <end position="485"/>
    </location>
</feature>
<accession>A0A1Y0BXI5</accession>
<keyword evidence="6" id="KW-1185">Reference proteome</keyword>
<evidence type="ECO:0000256" key="1">
    <source>
        <dbReference type="SAM" id="Phobius"/>
    </source>
</evidence>
<dbReference type="AlphaFoldDB" id="A0A1Y0BXI5"/>
<feature type="domain" description="DUF2207" evidence="3">
    <location>
        <begin position="36"/>
        <end position="193"/>
    </location>
</feature>
<evidence type="ECO:0000259" key="4">
    <source>
        <dbReference type="Pfam" id="PF20990"/>
    </source>
</evidence>
<keyword evidence="1" id="KW-0812">Transmembrane</keyword>
<sequence length="535" mass="54858">MRGRGGVLATALVVVLLAWLTVGTTTAHAESAPITVDVKLDLKADGVLAVTTTTTVPDGSNAVGRVPLQVPVEANRTQHFGVSDISTTGGASASVQGDALMISAPAGSSTVTYSVRGSVADSPGLQQFTWVLAAGWSAPIEKLSGTFTSPSAKPDSPICAYGQIGVRRLCSLTQTDLNGSVSFRNDNLAPADVAVFSVLLPTGTAAATAQFTPTVTASETTPASDTAGLIAVLAAAVVALVLVVLAWLRRRADQNAVTAGATVQLLAPHDGGVAFASPDGVLPCQIGTATTGHPRPSDFGATILDLAVRNYLWLAERQRSSGAMDFQISRRAPLGRETTVFERAVVEAILPDDRESVSAYELTQSSRPIDLSAAKTALTASATGWRRSRRVELAGYVVLGLGAAAAVVLALLETGALRGVAVAVLGGGVAAAGRLLPDRTTQGSRLALAVGGMRRYLAVTNPDSISPAARPVLFARAIPYAHAFGDLHNWLDRWGGAGPVDWYRAAGDRPLPAGLPTLAALLDGVAAQSQAGQSG</sequence>
<evidence type="ECO:0000256" key="2">
    <source>
        <dbReference type="SAM" id="SignalP"/>
    </source>
</evidence>
<reference evidence="5 6" key="1">
    <citation type="submission" date="2017-04" db="EMBL/GenBank/DDBJ databases">
        <title>Whole Genome Sequence of 1,4-Dioxane Degrading Bacterium Mycobacterium dioxanotrophicus PH-06.</title>
        <authorList>
            <person name="He Y."/>
        </authorList>
    </citation>
    <scope>NUCLEOTIDE SEQUENCE [LARGE SCALE GENOMIC DNA]</scope>
    <source>
        <strain evidence="5 6">PH-06</strain>
    </source>
</reference>
<evidence type="ECO:0000259" key="3">
    <source>
        <dbReference type="Pfam" id="PF09972"/>
    </source>
</evidence>
<proteinExistence type="predicted"/>
<evidence type="ECO:0000313" key="6">
    <source>
        <dbReference type="Proteomes" id="UP000195331"/>
    </source>
</evidence>
<dbReference type="EMBL" id="CP020809">
    <property type="protein sequence ID" value="ART67598.1"/>
    <property type="molecule type" value="Genomic_DNA"/>
</dbReference>
<feature type="transmembrane region" description="Helical" evidence="1">
    <location>
        <begin position="393"/>
        <end position="412"/>
    </location>
</feature>
<dbReference type="InterPro" id="IPR018702">
    <property type="entry name" value="DUF2207"/>
</dbReference>
<feature type="chain" id="PRO_5013254024" description="DUF2207 domain-containing protein" evidence="2">
    <location>
        <begin position="30"/>
        <end position="535"/>
    </location>
</feature>
<protein>
    <recommendedName>
        <fullName evidence="7">DUF2207 domain-containing protein</fullName>
    </recommendedName>
</protein>
<organism evidence="5 6">
    <name type="scientific">Mycobacterium dioxanotrophicus</name>
    <dbReference type="NCBI Taxonomy" id="482462"/>
    <lineage>
        <taxon>Bacteria</taxon>
        <taxon>Bacillati</taxon>
        <taxon>Actinomycetota</taxon>
        <taxon>Actinomycetes</taxon>
        <taxon>Mycobacteriales</taxon>
        <taxon>Mycobacteriaceae</taxon>
        <taxon>Mycobacterium</taxon>
    </lineage>
</organism>
<dbReference type="Pfam" id="PF20990">
    <property type="entry name" value="DUF2207_C"/>
    <property type="match status" value="1"/>
</dbReference>
<dbReference type="OrthoDB" id="143710at2"/>
<feature type="transmembrane region" description="Helical" evidence="1">
    <location>
        <begin position="227"/>
        <end position="248"/>
    </location>
</feature>
<keyword evidence="2" id="KW-0732">Signal</keyword>
<dbReference type="InterPro" id="IPR048389">
    <property type="entry name" value="YciQ-like_C"/>
</dbReference>
<dbReference type="Proteomes" id="UP000195331">
    <property type="component" value="Chromosome"/>
</dbReference>
<dbReference type="KEGG" id="mdx:BTO20_02440"/>
<feature type="transmembrane region" description="Helical" evidence="1">
    <location>
        <begin position="418"/>
        <end position="436"/>
    </location>
</feature>